<dbReference type="InterPro" id="IPR007936">
    <property type="entry name" value="VapE-like_dom"/>
</dbReference>
<dbReference type="EMBL" id="CP069370">
    <property type="protein sequence ID" value="QYZ68888.1"/>
    <property type="molecule type" value="Genomic_DNA"/>
</dbReference>
<evidence type="ECO:0000313" key="2">
    <source>
        <dbReference type="EMBL" id="QYZ68888.1"/>
    </source>
</evidence>
<sequence length="367" mass="40335">MAYDELSALPVLLRPMPGSRTPKSTFTPRPLRDADITAAVRWFNRAGHPNAPRAAVADALAFVAGEHMLSPIRDYLEGLQWDGKPRVADWLERYCGVAPANFARKVGQAWLVSAVARALQPGCKADCVLVLEGPQGAGKSSALRILAGEAWFHDGLADLHSKDASLALRGKWVIELPELAAMRRTDIEAAKAFLSRTEERYRPPYAHTEVVEPRRCVFAATTNRVDYLNDETGGRRFWPVKVGKTSLADLAADRDQIWAEAVALFRSGTIWWLDRVDEEEAALTVASRASDDPWTADVLSAVADKAESSTKDVLQLLGIPLERRGKPEAMRVASILTRAGWQRRGKFTSGPNRDLALYVAPDASDPD</sequence>
<accession>A0A8G0ZUF6</accession>
<gene>
    <name evidence="2" type="ORF">JO391_14125</name>
</gene>
<dbReference type="KEGG" id="nsm:JO391_14125"/>
<organism evidence="2 3">
    <name type="scientific">Neotabrizicola shimadae</name>
    <dbReference type="NCBI Taxonomy" id="2807096"/>
    <lineage>
        <taxon>Bacteria</taxon>
        <taxon>Pseudomonadati</taxon>
        <taxon>Pseudomonadota</taxon>
        <taxon>Alphaproteobacteria</taxon>
        <taxon>Rhodobacterales</taxon>
        <taxon>Paracoccaceae</taxon>
        <taxon>Neotabrizicola</taxon>
    </lineage>
</organism>
<dbReference type="AlphaFoldDB" id="A0A8G0ZUF6"/>
<dbReference type="SUPFAM" id="SSF52540">
    <property type="entry name" value="P-loop containing nucleoside triphosphate hydrolases"/>
    <property type="match status" value="1"/>
</dbReference>
<dbReference type="PANTHER" id="PTHR34985">
    <property type="entry name" value="SLR0554 PROTEIN"/>
    <property type="match status" value="1"/>
</dbReference>
<dbReference type="PANTHER" id="PTHR34985:SF1">
    <property type="entry name" value="SLR0554 PROTEIN"/>
    <property type="match status" value="1"/>
</dbReference>
<reference evidence="2" key="1">
    <citation type="submission" date="2021-02" db="EMBL/GenBank/DDBJ databases">
        <title>Rhodobacter shimadae sp. nov., an aerobic anoxygenic phototrophic bacterium isolated from a hot spring.</title>
        <authorList>
            <person name="Muramatsu S."/>
            <person name="Haruta S."/>
            <person name="Hirose S."/>
            <person name="Hanada S."/>
        </authorList>
    </citation>
    <scope>NUCLEOTIDE SEQUENCE</scope>
    <source>
        <strain evidence="2">N10</strain>
    </source>
</reference>
<dbReference type="Proteomes" id="UP000826300">
    <property type="component" value="Chromosome"/>
</dbReference>
<evidence type="ECO:0000313" key="3">
    <source>
        <dbReference type="Proteomes" id="UP000826300"/>
    </source>
</evidence>
<dbReference type="InterPro" id="IPR027417">
    <property type="entry name" value="P-loop_NTPase"/>
</dbReference>
<feature type="domain" description="Virulence-associated protein E-like" evidence="1">
    <location>
        <begin position="76"/>
        <end position="282"/>
    </location>
</feature>
<keyword evidence="3" id="KW-1185">Reference proteome</keyword>
<dbReference type="Pfam" id="PF05272">
    <property type="entry name" value="VapE-like_dom"/>
    <property type="match status" value="1"/>
</dbReference>
<protein>
    <recommendedName>
        <fullName evidence="1">Virulence-associated protein E-like domain-containing protein</fullName>
    </recommendedName>
</protein>
<evidence type="ECO:0000259" key="1">
    <source>
        <dbReference type="Pfam" id="PF05272"/>
    </source>
</evidence>
<name>A0A8G0ZUF6_9RHOB</name>
<proteinExistence type="predicted"/>
<dbReference type="RefSeq" id="WP_220661108.1">
    <property type="nucleotide sequence ID" value="NZ_CP069370.1"/>
</dbReference>